<sequence length="79" mass="8434">MSKGSVERIGVSKRYDESLAVREINLKIPGGSYCCLLGPSGCGKSTTLRMIAGHEAASDGDILLNNRNVTDLPPRERGT</sequence>
<organism evidence="3 4">
    <name type="scientific">Oceanospirillum sediminis</name>
    <dbReference type="NCBI Taxonomy" id="2760088"/>
    <lineage>
        <taxon>Bacteria</taxon>
        <taxon>Pseudomonadati</taxon>
        <taxon>Pseudomonadota</taxon>
        <taxon>Gammaproteobacteria</taxon>
        <taxon>Oceanospirillales</taxon>
        <taxon>Oceanospirillaceae</taxon>
        <taxon>Oceanospirillum</taxon>
    </lineage>
</organism>
<comment type="caution">
    <text evidence="3">The sequence shown here is derived from an EMBL/GenBank/DDBJ whole genome shotgun (WGS) entry which is preliminary data.</text>
</comment>
<dbReference type="InterPro" id="IPR027417">
    <property type="entry name" value="P-loop_NTPase"/>
</dbReference>
<dbReference type="Proteomes" id="UP000565262">
    <property type="component" value="Unassembled WGS sequence"/>
</dbReference>
<proteinExistence type="predicted"/>
<dbReference type="Gene3D" id="3.40.50.300">
    <property type="entry name" value="P-loop containing nucleotide triphosphate hydrolases"/>
    <property type="match status" value="1"/>
</dbReference>
<keyword evidence="3" id="KW-0067">ATP-binding</keyword>
<evidence type="ECO:0000313" key="4">
    <source>
        <dbReference type="Proteomes" id="UP000565262"/>
    </source>
</evidence>
<feature type="non-terminal residue" evidence="3">
    <location>
        <position position="79"/>
    </location>
</feature>
<feature type="domain" description="ABC transporter" evidence="2">
    <location>
        <begin position="22"/>
        <end position="71"/>
    </location>
</feature>
<dbReference type="PANTHER" id="PTHR42781">
    <property type="entry name" value="SPERMIDINE/PUTRESCINE IMPORT ATP-BINDING PROTEIN POTA"/>
    <property type="match status" value="1"/>
</dbReference>
<gene>
    <name evidence="3" type="ORF">H4O21_24795</name>
</gene>
<dbReference type="RefSeq" id="WP_182812624.1">
    <property type="nucleotide sequence ID" value="NZ_JACJFM010000252.1"/>
</dbReference>
<reference evidence="3 4" key="1">
    <citation type="submission" date="2020-08" db="EMBL/GenBank/DDBJ databases">
        <title>Oceanospirillum sp. nov. isolated from marine sediment.</title>
        <authorList>
            <person name="Ji X."/>
        </authorList>
    </citation>
    <scope>NUCLEOTIDE SEQUENCE [LARGE SCALE GENOMIC DNA]</scope>
    <source>
        <strain evidence="3 4">D5</strain>
    </source>
</reference>
<protein>
    <submittedName>
        <fullName evidence="3">ATP-binding cassette domain-containing protein</fullName>
    </submittedName>
</protein>
<evidence type="ECO:0000256" key="1">
    <source>
        <dbReference type="ARBA" id="ARBA00022448"/>
    </source>
</evidence>
<dbReference type="GO" id="GO:0005524">
    <property type="term" value="F:ATP binding"/>
    <property type="evidence" value="ECO:0007669"/>
    <property type="project" value="UniProtKB-KW"/>
</dbReference>
<accession>A0A839IZP5</accession>
<name>A0A839IZP5_9GAMM</name>
<keyword evidence="3" id="KW-0547">Nucleotide-binding</keyword>
<keyword evidence="4" id="KW-1185">Reference proteome</keyword>
<dbReference type="AlphaFoldDB" id="A0A839IZP5"/>
<dbReference type="SUPFAM" id="SSF52540">
    <property type="entry name" value="P-loop containing nucleoside triphosphate hydrolases"/>
    <property type="match status" value="1"/>
</dbReference>
<dbReference type="Pfam" id="PF00005">
    <property type="entry name" value="ABC_tran"/>
    <property type="match status" value="1"/>
</dbReference>
<dbReference type="InterPro" id="IPR050093">
    <property type="entry name" value="ABC_SmlMolc_Importer"/>
</dbReference>
<keyword evidence="1" id="KW-0813">Transport</keyword>
<evidence type="ECO:0000313" key="3">
    <source>
        <dbReference type="EMBL" id="MBB1489827.1"/>
    </source>
</evidence>
<dbReference type="EMBL" id="JACJFM010000252">
    <property type="protein sequence ID" value="MBB1489827.1"/>
    <property type="molecule type" value="Genomic_DNA"/>
</dbReference>
<evidence type="ECO:0000259" key="2">
    <source>
        <dbReference type="Pfam" id="PF00005"/>
    </source>
</evidence>
<dbReference type="GO" id="GO:0016887">
    <property type="term" value="F:ATP hydrolysis activity"/>
    <property type="evidence" value="ECO:0007669"/>
    <property type="project" value="InterPro"/>
</dbReference>
<dbReference type="PANTHER" id="PTHR42781:SF4">
    <property type="entry name" value="SPERMIDINE_PUTRESCINE IMPORT ATP-BINDING PROTEIN POTA"/>
    <property type="match status" value="1"/>
</dbReference>
<dbReference type="InterPro" id="IPR003439">
    <property type="entry name" value="ABC_transporter-like_ATP-bd"/>
</dbReference>